<dbReference type="InterPro" id="IPR036869">
    <property type="entry name" value="J_dom_sf"/>
</dbReference>
<dbReference type="PROSITE" id="PS50076">
    <property type="entry name" value="DNAJ_2"/>
    <property type="match status" value="1"/>
</dbReference>
<evidence type="ECO:0000256" key="5">
    <source>
        <dbReference type="ARBA" id="ARBA00046365"/>
    </source>
</evidence>
<dbReference type="InterPro" id="IPR001623">
    <property type="entry name" value="DnaJ_domain"/>
</dbReference>
<gene>
    <name evidence="9" type="primary">LOC108080660</name>
</gene>
<dbReference type="InterPro" id="IPR051948">
    <property type="entry name" value="Hsp70_co-chaperone_J-domain"/>
</dbReference>
<dbReference type="PANTHER" id="PTHR44360">
    <property type="entry name" value="DNAJ HOMOLOG SUBFAMILY B MEMBER 9"/>
    <property type="match status" value="1"/>
</dbReference>
<keyword evidence="6" id="KW-1133">Transmembrane helix</keyword>
<feature type="transmembrane region" description="Helical" evidence="6">
    <location>
        <begin position="184"/>
        <end position="203"/>
    </location>
</feature>
<keyword evidence="6" id="KW-0812">Transmembrane</keyword>
<evidence type="ECO:0000259" key="7">
    <source>
        <dbReference type="PROSITE" id="PS50076"/>
    </source>
</evidence>
<keyword evidence="1" id="KW-0143">Chaperone</keyword>
<dbReference type="GO" id="GO:0051087">
    <property type="term" value="F:protein-folding chaperone binding"/>
    <property type="evidence" value="ECO:0007669"/>
    <property type="project" value="TreeGrafter"/>
</dbReference>
<dbReference type="PANTHER" id="PTHR44360:SF1">
    <property type="entry name" value="DNAJ HOMOLOG SUBFAMILY B MEMBER 9"/>
    <property type="match status" value="1"/>
</dbReference>
<dbReference type="OrthoDB" id="552049at2759"/>
<dbReference type="GO" id="GO:0005783">
    <property type="term" value="C:endoplasmic reticulum"/>
    <property type="evidence" value="ECO:0007669"/>
    <property type="project" value="TreeGrafter"/>
</dbReference>
<dbReference type="Proteomes" id="UP001652661">
    <property type="component" value="Chromosome 3L"/>
</dbReference>
<dbReference type="SUPFAM" id="SSF46565">
    <property type="entry name" value="Chaperone J-domain"/>
    <property type="match status" value="1"/>
</dbReference>
<evidence type="ECO:0000256" key="6">
    <source>
        <dbReference type="SAM" id="Phobius"/>
    </source>
</evidence>
<dbReference type="PROSITE" id="PS00636">
    <property type="entry name" value="DNAJ_1"/>
    <property type="match status" value="1"/>
</dbReference>
<feature type="domain" description="J" evidence="7">
    <location>
        <begin position="4"/>
        <end position="68"/>
    </location>
</feature>
<feature type="transmembrane region" description="Helical" evidence="6">
    <location>
        <begin position="120"/>
        <end position="140"/>
    </location>
</feature>
<dbReference type="GeneID" id="108080660"/>
<dbReference type="RefSeq" id="XP_017030981.1">
    <property type="nucleotide sequence ID" value="XM_017175492.2"/>
</dbReference>
<evidence type="ECO:0000313" key="9">
    <source>
        <dbReference type="RefSeq" id="XP_017030981.1"/>
    </source>
</evidence>
<dbReference type="PRINTS" id="PR00625">
    <property type="entry name" value="JDOMAIN"/>
</dbReference>
<comment type="subunit">
    <text evidence="5">Interacts with HSPA5/BiP; interaction is direct. Interacts with ERN1/IRE1 (via the luminal region). Interacts with DERL1.</text>
</comment>
<proteinExistence type="predicted"/>
<accession>A0A6P4J6G7</accession>
<dbReference type="Gene3D" id="1.10.287.110">
    <property type="entry name" value="DnaJ domain"/>
    <property type="match status" value="1"/>
</dbReference>
<evidence type="ECO:0000256" key="2">
    <source>
        <dbReference type="ARBA" id="ARBA00040158"/>
    </source>
</evidence>
<dbReference type="GO" id="GO:0036503">
    <property type="term" value="P:ERAD pathway"/>
    <property type="evidence" value="ECO:0007669"/>
    <property type="project" value="TreeGrafter"/>
</dbReference>
<comment type="function">
    <text evidence="4">Co-chaperone for Hsp70 protein HSPA5/BiP that acts as a key repressor of the ERN1/IRE1-mediated unfolded protein response (UPR). J domain-containing co-chaperones stimulate the ATPase activity of Hsp70 proteins and are required for efficient substrate recognition by Hsp70 proteins. In the unstressed endoplasmic reticulum, interacts with the luminal region of ERN1/IRE1 and selectively recruits HSPA5/BiP: HSPA5/BiP disrupts the dimerization of the active ERN1/IRE1 luminal region, thereby inactivating ERN1/IRE1. Also involved in endoplasmic reticulum-associated degradation (ERAD) of misfolded proteins. Required for survival of B-cell progenitors and normal antibody production.</text>
</comment>
<dbReference type="SMART" id="SM00271">
    <property type="entry name" value="DnaJ"/>
    <property type="match status" value="1"/>
</dbReference>
<sequence length="446" mass="47310">MGKDYYKILGIERNASSEEVKKGYLRMARRYHPDKNNHPQAEDKFKEVGAAYENLSDELKRAIYDQSDEDGLRFRDKGVLFAQPTYKTFTRKKNTWANNNGSTYDASRGSGRGRFCKSTFFFTGIGIGIGIVVVAGYLTYKRFRSGKLEEIAKAASELTASDAAPNLSAYDAFRGSGQGTFFKSTFFFTGIGIGIVVAGYLMYKSCRSGNLEEIAKAASELTASDAAPNLSASTVGKISQATMEKTMAIVNWAFKWKDAASSLGSQLASTANTVGKISQAAMEKTINKASELKASDAASALGSQLASTANTVGKISQAAMEKTINKASELKASDAASALGSQLASSASTVGKIGQATMEKTMAIVNWAFKWKDSDAASSLGSQLASSASTVGKIGRATMEKTINKASELKSSDAASALGSQLASSASTVASASKDVLSKVTKWFQN</sequence>
<dbReference type="InterPro" id="IPR018253">
    <property type="entry name" value="DnaJ_domain_CS"/>
</dbReference>
<evidence type="ECO:0000313" key="8">
    <source>
        <dbReference type="Proteomes" id="UP001652661"/>
    </source>
</evidence>
<keyword evidence="8" id="KW-1185">Reference proteome</keyword>
<reference evidence="9" key="1">
    <citation type="submission" date="2025-08" db="UniProtKB">
        <authorList>
            <consortium name="RefSeq"/>
        </authorList>
    </citation>
    <scope>IDENTIFICATION</scope>
    <source>
        <strain evidence="9">14028-0561.14</strain>
        <tissue evidence="9">Whole fly</tissue>
    </source>
</reference>
<name>A0A6P4J6G7_DROKI</name>
<dbReference type="Pfam" id="PF00226">
    <property type="entry name" value="DnaJ"/>
    <property type="match status" value="1"/>
</dbReference>
<dbReference type="AlphaFoldDB" id="A0A6P4J6G7"/>
<evidence type="ECO:0000256" key="3">
    <source>
        <dbReference type="ARBA" id="ARBA00041533"/>
    </source>
</evidence>
<evidence type="ECO:0000256" key="1">
    <source>
        <dbReference type="ARBA" id="ARBA00023186"/>
    </source>
</evidence>
<keyword evidence="6" id="KW-0472">Membrane</keyword>
<organism evidence="8 9">
    <name type="scientific">Drosophila kikkawai</name>
    <name type="common">Fruit fly</name>
    <dbReference type="NCBI Taxonomy" id="30033"/>
    <lineage>
        <taxon>Eukaryota</taxon>
        <taxon>Metazoa</taxon>
        <taxon>Ecdysozoa</taxon>
        <taxon>Arthropoda</taxon>
        <taxon>Hexapoda</taxon>
        <taxon>Insecta</taxon>
        <taxon>Pterygota</taxon>
        <taxon>Neoptera</taxon>
        <taxon>Endopterygota</taxon>
        <taxon>Diptera</taxon>
        <taxon>Brachycera</taxon>
        <taxon>Muscomorpha</taxon>
        <taxon>Ephydroidea</taxon>
        <taxon>Drosophilidae</taxon>
        <taxon>Drosophila</taxon>
        <taxon>Sophophora</taxon>
    </lineage>
</organism>
<protein>
    <recommendedName>
        <fullName evidence="2">DnaJ homolog subfamily B member 9</fullName>
    </recommendedName>
    <alternativeName>
        <fullName evidence="3">Endoplasmic reticulum DNA J domain-containing protein 4</fullName>
    </alternativeName>
</protein>
<dbReference type="GO" id="GO:0051787">
    <property type="term" value="F:misfolded protein binding"/>
    <property type="evidence" value="ECO:0007669"/>
    <property type="project" value="TreeGrafter"/>
</dbReference>
<evidence type="ECO:0000256" key="4">
    <source>
        <dbReference type="ARBA" id="ARBA00045428"/>
    </source>
</evidence>
<dbReference type="CDD" id="cd06257">
    <property type="entry name" value="DnaJ"/>
    <property type="match status" value="1"/>
</dbReference>